<gene>
    <name evidence="1" type="ORF">H3963_03855</name>
</gene>
<dbReference type="EMBL" id="JACGQI010000003">
    <property type="protein sequence ID" value="MBF2229593.1"/>
    <property type="molecule type" value="Genomic_DNA"/>
</dbReference>
<comment type="caution">
    <text evidence="1">The sequence shown here is derived from an EMBL/GenBank/DDBJ whole genome shotgun (WGS) entry which is preliminary data.</text>
</comment>
<proteinExistence type="predicted"/>
<dbReference type="RefSeq" id="WP_002458433.1">
    <property type="nucleotide sequence ID" value="NZ_CAJUVR010000193.1"/>
</dbReference>
<name>A0A509LVT6_STAEP</name>
<dbReference type="CDD" id="cd08054">
    <property type="entry name" value="gp6"/>
    <property type="match status" value="1"/>
</dbReference>
<evidence type="ECO:0000313" key="2">
    <source>
        <dbReference type="Proteomes" id="UP000648077"/>
    </source>
</evidence>
<dbReference type="Proteomes" id="UP000648077">
    <property type="component" value="Unassembled WGS sequence"/>
</dbReference>
<evidence type="ECO:0000313" key="1">
    <source>
        <dbReference type="EMBL" id="MBF2229593.1"/>
    </source>
</evidence>
<dbReference type="OrthoDB" id="5654at2"/>
<accession>A0A509LVT6</accession>
<dbReference type="InterPro" id="IPR021146">
    <property type="entry name" value="Phage_gp6-like_head-tail"/>
</dbReference>
<sequence>MITENLAVSLEEMKKYLLIDFDDQDNEIKDLIYAAQSELATSGVPFPKVVNPLYNLAVKMLVSNFYEDRNSLGTRGYKVDAIITKLAMNQHQDFINYEVVSSSNNQNKEVAK</sequence>
<dbReference type="InterPro" id="IPR006450">
    <property type="entry name" value="Phage_HK97_gp6-like"/>
</dbReference>
<dbReference type="Gene3D" id="1.10.3230.30">
    <property type="entry name" value="Phage gp6-like head-tail connector protein"/>
    <property type="match status" value="1"/>
</dbReference>
<dbReference type="Pfam" id="PF05135">
    <property type="entry name" value="Phage_connect_1"/>
    <property type="match status" value="1"/>
</dbReference>
<dbReference type="NCBIfam" id="TIGR01560">
    <property type="entry name" value="put_DNA_pack"/>
    <property type="match status" value="1"/>
</dbReference>
<organism evidence="1 2">
    <name type="scientific">Staphylococcus epidermidis</name>
    <dbReference type="NCBI Taxonomy" id="1282"/>
    <lineage>
        <taxon>Bacteria</taxon>
        <taxon>Bacillati</taxon>
        <taxon>Bacillota</taxon>
        <taxon>Bacilli</taxon>
        <taxon>Bacillales</taxon>
        <taxon>Staphylococcaceae</taxon>
        <taxon>Staphylococcus</taxon>
    </lineage>
</organism>
<reference evidence="1" key="1">
    <citation type="submission" date="2020-08" db="EMBL/GenBank/DDBJ databases">
        <title>Changes in the skin microbiome associated with squamous cell carcinoma in transplant recipients.</title>
        <authorList>
            <person name="Zaugg J."/>
            <person name="Krueger A."/>
            <person name="Lachner N."/>
        </authorList>
    </citation>
    <scope>NUCLEOTIDE SEQUENCE</scope>
    <source>
        <strain evidence="1">R5988</strain>
    </source>
</reference>
<dbReference type="AlphaFoldDB" id="A0A509LVT6"/>
<protein>
    <submittedName>
        <fullName evidence="1">Phage gp6-like head-tail connector protein</fullName>
    </submittedName>
</protein>